<evidence type="ECO:0000313" key="4">
    <source>
        <dbReference type="Proteomes" id="UP000477920"/>
    </source>
</evidence>
<protein>
    <submittedName>
        <fullName evidence="1">Transposase</fullName>
    </submittedName>
</protein>
<accession>A0AB34CXX1</accession>
<reference evidence="1 4" key="1">
    <citation type="submission" date="2019-10" db="EMBL/GenBank/DDBJ databases">
        <title>Bacillus from the desert of Cuatro Cinegas, Coahuila.</title>
        <authorList>
            <person name="Olmedo-Alvarez G."/>
            <person name="Saldana S."/>
            <person name="Barcelo D."/>
        </authorList>
    </citation>
    <scope>NUCLEOTIDE SEQUENCE [LARGE SCALE GENOMIC DNA]</scope>
    <source>
        <strain evidence="1 4">CH101a_3T</strain>
    </source>
</reference>
<dbReference type="EMBL" id="WBPB01000075">
    <property type="protein sequence ID" value="KAB2490398.1"/>
    <property type="molecule type" value="Genomic_DNA"/>
</dbReference>
<dbReference type="EMBL" id="WBPB01000045">
    <property type="protein sequence ID" value="KAB2496676.1"/>
    <property type="molecule type" value="Genomic_DNA"/>
</dbReference>
<evidence type="ECO:0000313" key="1">
    <source>
        <dbReference type="EMBL" id="KAB2490398.1"/>
    </source>
</evidence>
<name>A0AB34CXX1_BACCE</name>
<proteinExistence type="predicted"/>
<gene>
    <name evidence="3" type="ORF">F8158_17955</name>
    <name evidence="2" type="ORF">F8158_21460</name>
    <name evidence="1" type="ORF">F8158_29605</name>
</gene>
<organism evidence="1 4">
    <name type="scientific">Bacillus cereus</name>
    <dbReference type="NCBI Taxonomy" id="1396"/>
    <lineage>
        <taxon>Bacteria</taxon>
        <taxon>Bacillati</taxon>
        <taxon>Bacillota</taxon>
        <taxon>Bacilli</taxon>
        <taxon>Bacillales</taxon>
        <taxon>Bacillaceae</taxon>
        <taxon>Bacillus</taxon>
        <taxon>Bacillus cereus group</taxon>
    </lineage>
</organism>
<dbReference type="AlphaFoldDB" id="A0AB34CXX1"/>
<comment type="caution">
    <text evidence="1">The sequence shown here is derived from an EMBL/GenBank/DDBJ whole genome shotgun (WGS) entry which is preliminary data.</text>
</comment>
<evidence type="ECO:0000313" key="3">
    <source>
        <dbReference type="EMBL" id="KAB2496676.1"/>
    </source>
</evidence>
<feature type="non-terminal residue" evidence="1">
    <location>
        <position position="37"/>
    </location>
</feature>
<dbReference type="EMBL" id="WBPB01000062">
    <property type="protein sequence ID" value="KAB2493495.1"/>
    <property type="molecule type" value="Genomic_DNA"/>
</dbReference>
<evidence type="ECO:0000313" key="2">
    <source>
        <dbReference type="EMBL" id="KAB2493495.1"/>
    </source>
</evidence>
<dbReference type="Proteomes" id="UP000477920">
    <property type="component" value="Unassembled WGS sequence"/>
</dbReference>
<sequence length="37" mass="4403">MAKLYVTTKYGVTPQDLLQEERKTKDSFFKQRLIAVR</sequence>